<dbReference type="AlphaFoldDB" id="A0AA86TJ25"/>
<evidence type="ECO:0000313" key="3">
    <source>
        <dbReference type="Proteomes" id="UP001642409"/>
    </source>
</evidence>
<evidence type="ECO:0000313" key="2">
    <source>
        <dbReference type="EMBL" id="CAL5977253.1"/>
    </source>
</evidence>
<protein>
    <submittedName>
        <fullName evidence="2">Hypothetical_protein</fullName>
    </submittedName>
</protein>
<evidence type="ECO:0000313" key="1">
    <source>
        <dbReference type="EMBL" id="CAI9919000.1"/>
    </source>
</evidence>
<accession>A0AA86TJ25</accession>
<dbReference type="EMBL" id="CATOUU010000171">
    <property type="protein sequence ID" value="CAI9919000.1"/>
    <property type="molecule type" value="Genomic_DNA"/>
</dbReference>
<organism evidence="1">
    <name type="scientific">Hexamita inflata</name>
    <dbReference type="NCBI Taxonomy" id="28002"/>
    <lineage>
        <taxon>Eukaryota</taxon>
        <taxon>Metamonada</taxon>
        <taxon>Diplomonadida</taxon>
        <taxon>Hexamitidae</taxon>
        <taxon>Hexamitinae</taxon>
        <taxon>Hexamita</taxon>
    </lineage>
</organism>
<proteinExistence type="predicted"/>
<dbReference type="EMBL" id="CAXDID020000008">
    <property type="protein sequence ID" value="CAL5977253.1"/>
    <property type="molecule type" value="Genomic_DNA"/>
</dbReference>
<dbReference type="Proteomes" id="UP001642409">
    <property type="component" value="Unassembled WGS sequence"/>
</dbReference>
<keyword evidence="3" id="KW-1185">Reference proteome</keyword>
<reference evidence="2 3" key="2">
    <citation type="submission" date="2024-07" db="EMBL/GenBank/DDBJ databases">
        <authorList>
            <person name="Akdeniz Z."/>
        </authorList>
    </citation>
    <scope>NUCLEOTIDE SEQUENCE [LARGE SCALE GENOMIC DNA]</scope>
</reference>
<comment type="caution">
    <text evidence="1">The sequence shown here is derived from an EMBL/GenBank/DDBJ whole genome shotgun (WGS) entry which is preliminary data.</text>
</comment>
<gene>
    <name evidence="2" type="ORF">HINF_LOCUS4206</name>
    <name evidence="1" type="ORF">HINF_LOCUS6645</name>
</gene>
<name>A0AA86TJ25_9EUKA</name>
<sequence length="484" mass="52738">MGYVFNEDLQNAFVDVSDNIYSNLAVQLFNNQSSFVNIKIQFGTQSIRNGQLITNSKVITINTMNVLSKSGCQLTVMNGQLNIITQLNSNQTQINDLMINLSFQMSLGNITLINQISGQMILQNYQILGTYLSQGCIALLSLNTYQANITATNINIIPYQFNSGNISSYLLSYVVQCSISLNSISIIIGNISQTSILNQISTNNASQLQFGGIVQYLTTTSIKLLAIIVECYQQLNSQYIRQSGLLIGKSQYINDISISNLCVLQIIQGYNTKFIDYLGVVGLAEGIIKIQQSSVTFNYNATNFNGIGNIIGYTTANCTKSEIINLISTINVIINLNLANNYGAISALIGDQYSFKCSFSNTIVKNCNISCLTFCGGMIGHQFNSTVILESSIVYNCNISSNQKGSGGVFGYSNNANIIINNLTLQFIHLTCPNNLGMILGYQLSPTSNTLVATNSISKGANYVNFVQISNCVDLMNAQTITGC</sequence>
<reference evidence="1" key="1">
    <citation type="submission" date="2023-06" db="EMBL/GenBank/DDBJ databases">
        <authorList>
            <person name="Kurt Z."/>
        </authorList>
    </citation>
    <scope>NUCLEOTIDE SEQUENCE</scope>
</reference>